<evidence type="ECO:0000256" key="1">
    <source>
        <dbReference type="SAM" id="MobiDB-lite"/>
    </source>
</evidence>
<organism evidence="2 3">
    <name type="scientific">Papilio machaon</name>
    <name type="common">Old World swallowtail butterfly</name>
    <dbReference type="NCBI Taxonomy" id="76193"/>
    <lineage>
        <taxon>Eukaryota</taxon>
        <taxon>Metazoa</taxon>
        <taxon>Ecdysozoa</taxon>
        <taxon>Arthropoda</taxon>
        <taxon>Hexapoda</taxon>
        <taxon>Insecta</taxon>
        <taxon>Pterygota</taxon>
        <taxon>Neoptera</taxon>
        <taxon>Endopterygota</taxon>
        <taxon>Lepidoptera</taxon>
        <taxon>Glossata</taxon>
        <taxon>Ditrysia</taxon>
        <taxon>Papilionoidea</taxon>
        <taxon>Papilionidae</taxon>
        <taxon>Papilioninae</taxon>
        <taxon>Papilio</taxon>
    </lineage>
</organism>
<accession>A0A0N1IQQ2</accession>
<gene>
    <name evidence="2" type="ORF">RR48_00125</name>
</gene>
<feature type="region of interest" description="Disordered" evidence="1">
    <location>
        <begin position="38"/>
        <end position="66"/>
    </location>
</feature>
<dbReference type="KEGG" id="pmac:106707627"/>
<evidence type="ECO:0000313" key="3">
    <source>
        <dbReference type="Proteomes" id="UP000053240"/>
    </source>
</evidence>
<proteinExistence type="predicted"/>
<comment type="caution">
    <text evidence="2">The sequence shown here is derived from an EMBL/GenBank/DDBJ whole genome shotgun (WGS) entry which is preliminary data.</text>
</comment>
<dbReference type="EMBL" id="LADJ01052135">
    <property type="protein sequence ID" value="KPJ21513.1"/>
    <property type="molecule type" value="Genomic_DNA"/>
</dbReference>
<name>A0A0N1IQQ2_PAPMA</name>
<protein>
    <submittedName>
        <fullName evidence="2">Uncharacterized protein</fullName>
    </submittedName>
</protein>
<dbReference type="InParanoid" id="A0A0N1IQQ2"/>
<dbReference type="Proteomes" id="UP000053240">
    <property type="component" value="Unassembled WGS sequence"/>
</dbReference>
<reference evidence="2 3" key="1">
    <citation type="journal article" date="2015" name="Nat. Commun.">
        <title>Outbred genome sequencing and CRISPR/Cas9 gene editing in butterflies.</title>
        <authorList>
            <person name="Li X."/>
            <person name="Fan D."/>
            <person name="Zhang W."/>
            <person name="Liu G."/>
            <person name="Zhang L."/>
            <person name="Zhao L."/>
            <person name="Fang X."/>
            <person name="Chen L."/>
            <person name="Dong Y."/>
            <person name="Chen Y."/>
            <person name="Ding Y."/>
            <person name="Zhao R."/>
            <person name="Feng M."/>
            <person name="Zhu Y."/>
            <person name="Feng Y."/>
            <person name="Jiang X."/>
            <person name="Zhu D."/>
            <person name="Xiang H."/>
            <person name="Feng X."/>
            <person name="Li S."/>
            <person name="Wang J."/>
            <person name="Zhang G."/>
            <person name="Kronforst M.R."/>
            <person name="Wang W."/>
        </authorList>
    </citation>
    <scope>NUCLEOTIDE SEQUENCE [LARGE SCALE GENOMIC DNA]</scope>
    <source>
        <strain evidence="2">Ya'a_city_454_Pm</strain>
        <tissue evidence="2">Whole body</tissue>
    </source>
</reference>
<keyword evidence="3" id="KW-1185">Reference proteome</keyword>
<dbReference type="AlphaFoldDB" id="A0A0N1IQQ2"/>
<evidence type="ECO:0000313" key="2">
    <source>
        <dbReference type="EMBL" id="KPJ21513.1"/>
    </source>
</evidence>
<sequence length="83" mass="8845">MVLQIAAFVMARRLATRRRSAGDAAVVGHSAASCSSVELEKRPCGPGAPDDDSDVEPAPALHLPPGSRKNANLRMYTILDKIF</sequence>